<gene>
    <name evidence="2" type="ORF">EZS27_021449</name>
</gene>
<dbReference type="Gene3D" id="3.40.50.1820">
    <property type="entry name" value="alpha/beta hydrolase"/>
    <property type="match status" value="1"/>
</dbReference>
<protein>
    <recommendedName>
        <fullName evidence="1">Carboxylesterase type B domain-containing protein</fullName>
    </recommendedName>
</protein>
<accession>A0A5J4R6K7</accession>
<comment type="caution">
    <text evidence="2">The sequence shown here is derived from an EMBL/GenBank/DDBJ whole genome shotgun (WGS) entry which is preliminary data.</text>
</comment>
<dbReference type="EMBL" id="SNRY01001597">
    <property type="protein sequence ID" value="KAA6329777.1"/>
    <property type="molecule type" value="Genomic_DNA"/>
</dbReference>
<dbReference type="Pfam" id="PF00135">
    <property type="entry name" value="COesterase"/>
    <property type="match status" value="1"/>
</dbReference>
<reference evidence="2" key="1">
    <citation type="submission" date="2019-03" db="EMBL/GenBank/DDBJ databases">
        <title>Single cell metagenomics reveals metabolic interactions within the superorganism composed of flagellate Streblomastix strix and complex community of Bacteroidetes bacteria on its surface.</title>
        <authorList>
            <person name="Treitli S.C."/>
            <person name="Kolisko M."/>
            <person name="Husnik F."/>
            <person name="Keeling P."/>
            <person name="Hampl V."/>
        </authorList>
    </citation>
    <scope>NUCLEOTIDE SEQUENCE</scope>
    <source>
        <strain evidence="2">STM</strain>
    </source>
</reference>
<dbReference type="AlphaFoldDB" id="A0A5J4R6K7"/>
<feature type="non-terminal residue" evidence="2">
    <location>
        <position position="1"/>
    </location>
</feature>
<dbReference type="InterPro" id="IPR002018">
    <property type="entry name" value="CarbesteraseB"/>
</dbReference>
<sequence>RKLSDKMSDALLNFMRTGNPNGSALPHWPEYTKENGEVMVLNNESTVQNDPDREARSMLE</sequence>
<dbReference type="SUPFAM" id="SSF53474">
    <property type="entry name" value="alpha/beta-Hydrolases"/>
    <property type="match status" value="1"/>
</dbReference>
<name>A0A5J4R6K7_9ZZZZ</name>
<feature type="domain" description="Carboxylesterase type B" evidence="1">
    <location>
        <begin position="2"/>
        <end position="52"/>
    </location>
</feature>
<proteinExistence type="predicted"/>
<dbReference type="InterPro" id="IPR029058">
    <property type="entry name" value="AB_hydrolase_fold"/>
</dbReference>
<evidence type="ECO:0000259" key="1">
    <source>
        <dbReference type="Pfam" id="PF00135"/>
    </source>
</evidence>
<evidence type="ECO:0000313" key="2">
    <source>
        <dbReference type="EMBL" id="KAA6329777.1"/>
    </source>
</evidence>
<organism evidence="2">
    <name type="scientific">termite gut metagenome</name>
    <dbReference type="NCBI Taxonomy" id="433724"/>
    <lineage>
        <taxon>unclassified sequences</taxon>
        <taxon>metagenomes</taxon>
        <taxon>organismal metagenomes</taxon>
    </lineage>
</organism>